<evidence type="ECO:0000313" key="2">
    <source>
        <dbReference type="Proteomes" id="UP000317990"/>
    </source>
</evidence>
<proteinExistence type="predicted"/>
<dbReference type="AlphaFoldDB" id="A0A524RMF0"/>
<organism evidence="1 2">
    <name type="scientific">Aphanocapsa feldmannii 277cV</name>
    <dbReference type="NCBI Taxonomy" id="2507553"/>
    <lineage>
        <taxon>Bacteria</taxon>
        <taxon>Bacillati</taxon>
        <taxon>Cyanobacteriota</taxon>
        <taxon>Cyanophyceae</taxon>
        <taxon>Oscillatoriophycideae</taxon>
        <taxon>Chroococcales</taxon>
        <taxon>Microcystaceae</taxon>
        <taxon>Aphanocapsa</taxon>
    </lineage>
</organism>
<reference evidence="1 2" key="1">
    <citation type="journal article" date="2019" name="mSystems">
        <title>Life at home and on the roam: Genomic adaptions reflect the dual lifestyle of an intracellular, facultative symbiont.</title>
        <authorList>
            <person name="Burgsdorf I."/>
        </authorList>
    </citation>
    <scope>NUCLEOTIDE SEQUENCE [LARGE SCALE GENOMIC DNA]</scope>
    <source>
        <strain evidence="1">277cV</strain>
    </source>
</reference>
<protein>
    <submittedName>
        <fullName evidence="1">Uncharacterized protein</fullName>
    </submittedName>
</protein>
<evidence type="ECO:0000313" key="1">
    <source>
        <dbReference type="EMBL" id="TGG91631.1"/>
    </source>
</evidence>
<name>A0A524RMF0_9CHRO</name>
<accession>A0A524RMF0</accession>
<comment type="caution">
    <text evidence="1">The sequence shown here is derived from an EMBL/GenBank/DDBJ whole genome shotgun (WGS) entry which is preliminary data.</text>
</comment>
<gene>
    <name evidence="1" type="ORF">ERJ67_07760</name>
</gene>
<sequence length="106" mass="11071">MASRARVQGLLQRLMSFPVRAWHTPTKVIDGTIPLPTGARIAALLLFSSLGAVGIRGAAADSMTSLPLALTRHQAGQTSGSRGLGPAPASCWYRQGRPGLFAGPLH</sequence>
<dbReference type="Proteomes" id="UP000317990">
    <property type="component" value="Unassembled WGS sequence"/>
</dbReference>
<dbReference type="EMBL" id="SRMO01000072">
    <property type="protein sequence ID" value="TGG91631.1"/>
    <property type="molecule type" value="Genomic_DNA"/>
</dbReference>